<dbReference type="RefSeq" id="WP_091540649.1">
    <property type="nucleotide sequence ID" value="NZ_FMUS01000004.1"/>
</dbReference>
<evidence type="ECO:0000313" key="1">
    <source>
        <dbReference type="EMBL" id="SCY17144.1"/>
    </source>
</evidence>
<organism evidence="1 2">
    <name type="scientific">Alkaliphilus peptidifermentans DSM 18978</name>
    <dbReference type="NCBI Taxonomy" id="1120976"/>
    <lineage>
        <taxon>Bacteria</taxon>
        <taxon>Bacillati</taxon>
        <taxon>Bacillota</taxon>
        <taxon>Clostridia</taxon>
        <taxon>Peptostreptococcales</taxon>
        <taxon>Natronincolaceae</taxon>
        <taxon>Alkaliphilus</taxon>
    </lineage>
</organism>
<gene>
    <name evidence="1" type="ORF">SAMN03080606_00986</name>
</gene>
<sequence length="102" mass="12100">MIIYNKLIRDRIPEIIEKSGKKFTIEKLNDEEYLKCLNLKLQEELNEYLEDNSVDELADLVEVIHAILKHKNVSYSDFEKIRLDKKGKRGGFEEKLFLKTVE</sequence>
<accession>A0A1G5DR58</accession>
<reference evidence="1 2" key="1">
    <citation type="submission" date="2016-10" db="EMBL/GenBank/DDBJ databases">
        <authorList>
            <person name="de Groot N.N."/>
        </authorList>
    </citation>
    <scope>NUCLEOTIDE SEQUENCE [LARGE SCALE GENOMIC DNA]</scope>
    <source>
        <strain evidence="1 2">DSM 18978</strain>
    </source>
</reference>
<dbReference type="EMBL" id="FMUS01000004">
    <property type="protein sequence ID" value="SCY17144.1"/>
    <property type="molecule type" value="Genomic_DNA"/>
</dbReference>
<dbReference type="STRING" id="1120976.SAMN03080606_00986"/>
<proteinExistence type="predicted"/>
<dbReference type="Proteomes" id="UP000198636">
    <property type="component" value="Unassembled WGS sequence"/>
</dbReference>
<evidence type="ECO:0000313" key="2">
    <source>
        <dbReference type="Proteomes" id="UP000198636"/>
    </source>
</evidence>
<dbReference type="InterPro" id="IPR038735">
    <property type="entry name" value="MSMEG_1276-like_NTP-PPase_dom"/>
</dbReference>
<dbReference type="CDD" id="cd11532">
    <property type="entry name" value="NTP-PPase_COG4997"/>
    <property type="match status" value="1"/>
</dbReference>
<keyword evidence="2" id="KW-1185">Reference proteome</keyword>
<dbReference type="AlphaFoldDB" id="A0A1G5DR58"/>
<protein>
    <submittedName>
        <fullName evidence="1">Predicted house-cleaning noncanonical NTP pyrophosphatase, all-alpha NTP-PPase (MazG) superfamily</fullName>
    </submittedName>
</protein>
<dbReference type="OrthoDB" id="9813491at2"/>
<name>A0A1G5DR58_9FIRM</name>